<dbReference type="RefSeq" id="WP_181846358.1">
    <property type="nucleotide sequence ID" value="NZ_JARSBO010000002.1"/>
</dbReference>
<dbReference type="EMBL" id="JARSBO010000002">
    <property type="protein sequence ID" value="MDG4718263.1"/>
    <property type="molecule type" value="Genomic_DNA"/>
</dbReference>
<evidence type="ECO:0000313" key="1">
    <source>
        <dbReference type="EMBL" id="MDG4718263.1"/>
    </source>
</evidence>
<dbReference type="Proteomes" id="UP001529180">
    <property type="component" value="Unassembled WGS sequence"/>
</dbReference>
<organism evidence="1 2">
    <name type="scientific">Thalassospira aquimaris</name>
    <dbReference type="NCBI Taxonomy" id="3037796"/>
    <lineage>
        <taxon>Bacteria</taxon>
        <taxon>Pseudomonadati</taxon>
        <taxon>Pseudomonadota</taxon>
        <taxon>Alphaproteobacteria</taxon>
        <taxon>Rhodospirillales</taxon>
        <taxon>Thalassospiraceae</taxon>
        <taxon>Thalassospira</taxon>
    </lineage>
</organism>
<proteinExistence type="predicted"/>
<name>A0ABT6G8D2_9PROT</name>
<keyword evidence="2" id="KW-1185">Reference proteome</keyword>
<comment type="caution">
    <text evidence="1">The sequence shown here is derived from an EMBL/GenBank/DDBJ whole genome shotgun (WGS) entry which is preliminary data.</text>
</comment>
<accession>A0ABT6G8D2</accession>
<gene>
    <name evidence="1" type="ORF">P7680_04595</name>
</gene>
<evidence type="ECO:0000313" key="2">
    <source>
        <dbReference type="Proteomes" id="UP001529180"/>
    </source>
</evidence>
<protein>
    <submittedName>
        <fullName evidence="1">Uncharacterized protein</fullName>
    </submittedName>
</protein>
<reference evidence="1 2" key="1">
    <citation type="submission" date="2023-03" db="EMBL/GenBank/DDBJ databases">
        <title>Strain FZY0004 represents a novel species in the genus Thalassospira isolated from seawater.</title>
        <authorList>
            <person name="Fu Z.-Y."/>
        </authorList>
    </citation>
    <scope>NUCLEOTIDE SEQUENCE [LARGE SCALE GENOMIC DNA]</scope>
    <source>
        <strain evidence="1 2">FZY0004</strain>
    </source>
</reference>
<sequence length="51" mass="5524">MAKRTSNGIVRSCMVAVIFVVALLLSFELLPSAQADDVATSRIELTFVPQN</sequence>